<protein>
    <submittedName>
        <fullName evidence="2">Uncharacterized protein</fullName>
    </submittedName>
</protein>
<evidence type="ECO:0000313" key="3">
    <source>
        <dbReference type="Proteomes" id="UP000053586"/>
    </source>
</evidence>
<reference evidence="2 3" key="1">
    <citation type="journal article" date="2012" name="J. Bacteriol.">
        <title>Genome sequence of proteorhodopsin-containing sea ice bacterium Glaciecola punicea ACAM 611T.</title>
        <authorList>
            <person name="Qin Q.-L."/>
            <person name="Xie B.-B."/>
            <person name="Shu Y.-L."/>
            <person name="Rong J.-C."/>
            <person name="Zhao D.-L."/>
            <person name="Zhang X.-Y."/>
            <person name="Chen X.-L."/>
            <person name="Zhou B.-C."/>
            <person name="Zhanga Y.-Z."/>
        </authorList>
    </citation>
    <scope>NUCLEOTIDE SEQUENCE [LARGE SCALE GENOMIC DNA]</scope>
    <source>
        <strain evidence="2 3">ACAM 611</strain>
    </source>
</reference>
<dbReference type="AlphaFoldDB" id="H5TER7"/>
<proteinExistence type="predicted"/>
<organism evidence="2 3">
    <name type="scientific">Glaciecola punicea ACAM 611</name>
    <dbReference type="NCBI Taxonomy" id="1121923"/>
    <lineage>
        <taxon>Bacteria</taxon>
        <taxon>Pseudomonadati</taxon>
        <taxon>Pseudomonadota</taxon>
        <taxon>Gammaproteobacteria</taxon>
        <taxon>Alteromonadales</taxon>
        <taxon>Alteromonadaceae</taxon>
        <taxon>Glaciecola</taxon>
    </lineage>
</organism>
<name>H5TER7_9ALTE</name>
<feature type="transmembrane region" description="Helical" evidence="1">
    <location>
        <begin position="6"/>
        <end position="23"/>
    </location>
</feature>
<evidence type="ECO:0000313" key="2">
    <source>
        <dbReference type="EMBL" id="GAB56844.1"/>
    </source>
</evidence>
<dbReference type="EMBL" id="BAET01000033">
    <property type="protein sequence ID" value="GAB56844.1"/>
    <property type="molecule type" value="Genomic_DNA"/>
</dbReference>
<sequence>MSNWATKLFIYFAVASTIVYVLGKIKIVKTTQSVANLHTLAFSLKP</sequence>
<comment type="caution">
    <text evidence="2">The sequence shown here is derived from an EMBL/GenBank/DDBJ whole genome shotgun (WGS) entry which is preliminary data.</text>
</comment>
<accession>H5TER7</accession>
<keyword evidence="1" id="KW-1133">Transmembrane helix</keyword>
<dbReference type="Proteomes" id="UP000053586">
    <property type="component" value="Unassembled WGS sequence"/>
</dbReference>
<reference evidence="2 3" key="2">
    <citation type="journal article" date="2017" name="Antonie Van Leeuwenhoek">
        <title>Rhizobium rhizosphaerae sp. nov., a novel species isolated from rice rhizosphere.</title>
        <authorList>
            <person name="Zhao J.J."/>
            <person name="Zhang J."/>
            <person name="Zhang R.J."/>
            <person name="Zhang C.W."/>
            <person name="Yin H.Q."/>
            <person name="Zhang X.X."/>
        </authorList>
    </citation>
    <scope>NUCLEOTIDE SEQUENCE [LARGE SCALE GENOMIC DNA]</scope>
    <source>
        <strain evidence="2 3">ACAM 611</strain>
    </source>
</reference>
<gene>
    <name evidence="2" type="ORF">GPUN_2730</name>
</gene>
<keyword evidence="1" id="KW-0472">Membrane</keyword>
<keyword evidence="3" id="KW-1185">Reference proteome</keyword>
<keyword evidence="1" id="KW-0812">Transmembrane</keyword>
<evidence type="ECO:0000256" key="1">
    <source>
        <dbReference type="SAM" id="Phobius"/>
    </source>
</evidence>